<dbReference type="InterPro" id="IPR044862">
    <property type="entry name" value="Pro_4_hyd_alph_FE2OG_OXY"/>
</dbReference>
<organism evidence="3 4">
    <name type="scientific">Leekyejoonella antrihumi</name>
    <dbReference type="NCBI Taxonomy" id="1660198"/>
    <lineage>
        <taxon>Bacteria</taxon>
        <taxon>Bacillati</taxon>
        <taxon>Actinomycetota</taxon>
        <taxon>Actinomycetes</taxon>
        <taxon>Micrococcales</taxon>
        <taxon>Dermacoccaceae</taxon>
        <taxon>Leekyejoonella</taxon>
    </lineage>
</organism>
<dbReference type="InterPro" id="IPR005123">
    <property type="entry name" value="Oxoglu/Fe-dep_dioxygenase_dom"/>
</dbReference>
<dbReference type="EMBL" id="VCQV01000003">
    <property type="protein sequence ID" value="TWP38222.1"/>
    <property type="molecule type" value="Genomic_DNA"/>
</dbReference>
<keyword evidence="1" id="KW-0479">Metal-binding</keyword>
<evidence type="ECO:0000313" key="4">
    <source>
        <dbReference type="Proteomes" id="UP000320244"/>
    </source>
</evidence>
<evidence type="ECO:0000256" key="1">
    <source>
        <dbReference type="RuleBase" id="RU003682"/>
    </source>
</evidence>
<gene>
    <name evidence="3" type="ORF">FGL98_03060</name>
</gene>
<name>A0A563E7P2_9MICO</name>
<comment type="caution">
    <text evidence="3">The sequence shown here is derived from an EMBL/GenBank/DDBJ whole genome shotgun (WGS) entry which is preliminary data.</text>
</comment>
<reference evidence="3 4" key="2">
    <citation type="submission" date="2019-08" db="EMBL/GenBank/DDBJ databases">
        <title>Jejuicoccus antrihumi gen. nov., sp. nov., a new member of the family Dermacoccaceae isolated from a cave.</title>
        <authorList>
            <person name="Schumann P."/>
            <person name="Kim I.S."/>
        </authorList>
    </citation>
    <scope>NUCLEOTIDE SEQUENCE [LARGE SCALE GENOMIC DNA]</scope>
    <source>
        <strain evidence="3 4">C5-26</strain>
    </source>
</reference>
<dbReference type="OrthoDB" id="9783171at2"/>
<dbReference type="AlphaFoldDB" id="A0A563E7P2"/>
<evidence type="ECO:0000259" key="2">
    <source>
        <dbReference type="PROSITE" id="PS51471"/>
    </source>
</evidence>
<dbReference type="Proteomes" id="UP000320244">
    <property type="component" value="Unassembled WGS sequence"/>
</dbReference>
<feature type="domain" description="Fe2OG dioxygenase" evidence="2">
    <location>
        <begin position="105"/>
        <end position="228"/>
    </location>
</feature>
<keyword evidence="1" id="KW-0560">Oxidoreductase</keyword>
<keyword evidence="4" id="KW-1185">Reference proteome</keyword>
<dbReference type="RefSeq" id="WP_146315199.1">
    <property type="nucleotide sequence ID" value="NZ_VCQV01000003.1"/>
</dbReference>
<keyword evidence="1" id="KW-0408">Iron</keyword>
<accession>A0A563E7P2</accession>
<sequence>MTMPEPRTLQAVNDLQPLLQARRWRWRATPFPHIVAENVFVPDVQEELARDFRTLYDQRTTAGYNTQHDFLGTSLISTQCGSLEVFISPAWYALFTRLFGINEPGFLTAGVHRHRPGSRNGFPHNDIFPERLDVGPGRGDVLRFGGPVAGKSVRAVAILYYLNNGPWAPGDGGETSLYWDWKDGVDTPVDSVPPRDNTLFAFSCNPHSYHSFRTNRKRRDSVISFVYRGVDDYVQLWGDEGLRQYAEYGRHHA</sequence>
<dbReference type="Pfam" id="PF13640">
    <property type="entry name" value="2OG-FeII_Oxy_3"/>
    <property type="match status" value="1"/>
</dbReference>
<dbReference type="Gene3D" id="2.60.120.620">
    <property type="entry name" value="q2cbj1_9rhob like domain"/>
    <property type="match status" value="1"/>
</dbReference>
<reference evidence="3 4" key="1">
    <citation type="submission" date="2019-05" db="EMBL/GenBank/DDBJ databases">
        <authorList>
            <person name="Lee S.D."/>
        </authorList>
    </citation>
    <scope>NUCLEOTIDE SEQUENCE [LARGE SCALE GENOMIC DNA]</scope>
    <source>
        <strain evidence="3 4">C5-26</strain>
    </source>
</reference>
<dbReference type="GO" id="GO:0046872">
    <property type="term" value="F:metal ion binding"/>
    <property type="evidence" value="ECO:0007669"/>
    <property type="project" value="UniProtKB-KW"/>
</dbReference>
<evidence type="ECO:0000313" key="3">
    <source>
        <dbReference type="EMBL" id="TWP38222.1"/>
    </source>
</evidence>
<protein>
    <submittedName>
        <fullName evidence="3">2OG-Fe(II) oxygenase</fullName>
    </submittedName>
</protein>
<proteinExistence type="inferred from homology"/>
<dbReference type="GO" id="GO:0016491">
    <property type="term" value="F:oxidoreductase activity"/>
    <property type="evidence" value="ECO:0007669"/>
    <property type="project" value="UniProtKB-KW"/>
</dbReference>
<comment type="similarity">
    <text evidence="1">Belongs to the iron/ascorbate-dependent oxidoreductase family.</text>
</comment>
<dbReference type="PROSITE" id="PS51471">
    <property type="entry name" value="FE2OG_OXY"/>
    <property type="match status" value="1"/>
</dbReference>